<sequence length="127" mass="13955">MDAENLMELSLLQRRNGGVSQTLDLELVSVNKSSDDPLPCYTSLKDILPSTTTTIDSPSVSVVGPTISIRNRLVKQAACAYLQPSTPTPSSNPSFLCRVSSSFIRLFTAFFDSLLRLFPSPRKIFRA</sequence>
<keyword evidence="2" id="KW-1185">Reference proteome</keyword>
<dbReference type="EMBL" id="OU466861">
    <property type="protein sequence ID" value="CAH2064306.1"/>
    <property type="molecule type" value="Genomic_DNA"/>
</dbReference>
<dbReference type="Proteomes" id="UP000836841">
    <property type="component" value="Chromosome 5"/>
</dbReference>
<accession>A0AAU9SE06</accession>
<evidence type="ECO:0000313" key="2">
    <source>
        <dbReference type="Proteomes" id="UP000836841"/>
    </source>
</evidence>
<gene>
    <name evidence="1" type="ORF">TAV2_LOCUS17984</name>
</gene>
<proteinExistence type="predicted"/>
<protein>
    <submittedName>
        <fullName evidence="1">Uncharacterized protein</fullName>
    </submittedName>
</protein>
<dbReference type="AlphaFoldDB" id="A0AAU9SE06"/>
<organism evidence="1 2">
    <name type="scientific">Thlaspi arvense</name>
    <name type="common">Field penny-cress</name>
    <dbReference type="NCBI Taxonomy" id="13288"/>
    <lineage>
        <taxon>Eukaryota</taxon>
        <taxon>Viridiplantae</taxon>
        <taxon>Streptophyta</taxon>
        <taxon>Embryophyta</taxon>
        <taxon>Tracheophyta</taxon>
        <taxon>Spermatophyta</taxon>
        <taxon>Magnoliopsida</taxon>
        <taxon>eudicotyledons</taxon>
        <taxon>Gunneridae</taxon>
        <taxon>Pentapetalae</taxon>
        <taxon>rosids</taxon>
        <taxon>malvids</taxon>
        <taxon>Brassicales</taxon>
        <taxon>Brassicaceae</taxon>
        <taxon>Thlaspideae</taxon>
        <taxon>Thlaspi</taxon>
    </lineage>
</organism>
<reference evidence="1 2" key="1">
    <citation type="submission" date="2022-03" db="EMBL/GenBank/DDBJ databases">
        <authorList>
            <person name="Nunn A."/>
            <person name="Chopra R."/>
            <person name="Nunn A."/>
            <person name="Contreras Garrido A."/>
        </authorList>
    </citation>
    <scope>NUCLEOTIDE SEQUENCE [LARGE SCALE GENOMIC DNA]</scope>
</reference>
<dbReference type="PANTHER" id="PTHR34569:SF2">
    <property type="entry name" value="EXPRESSED PROTEIN"/>
    <property type="match status" value="1"/>
</dbReference>
<evidence type="ECO:0000313" key="1">
    <source>
        <dbReference type="EMBL" id="CAH2064306.1"/>
    </source>
</evidence>
<dbReference type="PANTHER" id="PTHR34569">
    <property type="entry name" value="EXPRESSED PROTEIN"/>
    <property type="match status" value="1"/>
</dbReference>
<name>A0AAU9SE06_THLAR</name>